<reference evidence="3 4" key="1">
    <citation type="submission" date="2018-04" db="EMBL/GenBank/DDBJ databases">
        <title>Polynucleobacter sp. LimPoW16 genome.</title>
        <authorList>
            <person name="Hahn M.W."/>
        </authorList>
    </citation>
    <scope>NUCLEOTIDE SEQUENCE [LARGE SCALE GENOMIC DNA]</scope>
    <source>
        <strain evidence="3 4">LimPoW16</strain>
    </source>
</reference>
<keyword evidence="4" id="KW-1185">Reference proteome</keyword>
<name>A0A6M9PK52_9BURK</name>
<evidence type="ECO:0000313" key="3">
    <source>
        <dbReference type="EMBL" id="QKM62514.1"/>
    </source>
</evidence>
<dbReference type="Gene3D" id="2.70.70.10">
    <property type="entry name" value="Glucose Permease (Domain IIA)"/>
    <property type="match status" value="1"/>
</dbReference>
<dbReference type="PANTHER" id="PTHR21666">
    <property type="entry name" value="PEPTIDASE-RELATED"/>
    <property type="match status" value="1"/>
</dbReference>
<feature type="domain" description="M23ase beta-sheet core" evidence="2">
    <location>
        <begin position="203"/>
        <end position="297"/>
    </location>
</feature>
<protein>
    <recommendedName>
        <fullName evidence="2">M23ase beta-sheet core domain-containing protein</fullName>
    </recommendedName>
</protein>
<gene>
    <name evidence="3" type="ORF">DCO16_05195</name>
</gene>
<feature type="transmembrane region" description="Helical" evidence="1">
    <location>
        <begin position="23"/>
        <end position="43"/>
    </location>
</feature>
<dbReference type="CDD" id="cd12797">
    <property type="entry name" value="M23_peptidase"/>
    <property type="match status" value="1"/>
</dbReference>
<sequence>MQIFWVSGPVGKIRRLNLTLKNLLIGIGGFALALIFVGVFLQYTGFQMAIEYNPQLARKLGNVHTAVELENLSAFYRQKLVAIENQVITYQSTVNELQISNQKLAALATPLLIQKEKPSLSSAGGPFITPVRSTNNPSLMNALQDSLQDMKHGNEHLKKLTMHWNTYVSWLEARPIGSPIEGRISISSGFGKRLDPFKNSWSEHLGVDFQAPQGTSIVASGIGFVSKAERDPIYGNLLVIDHAGGFQSRYAHTSEFLVSLGEKVQRGQLVAKVGTTGRSTGPHLHYEVLKEGKLIDPSQVLIGHTSAR</sequence>
<organism evidence="3 4">
    <name type="scientific">Polynucleobacter antarcticus</name>
    <dbReference type="NCBI Taxonomy" id="1743162"/>
    <lineage>
        <taxon>Bacteria</taxon>
        <taxon>Pseudomonadati</taxon>
        <taxon>Pseudomonadota</taxon>
        <taxon>Betaproteobacteria</taxon>
        <taxon>Burkholderiales</taxon>
        <taxon>Burkholderiaceae</taxon>
        <taxon>Polynucleobacter</taxon>
    </lineage>
</organism>
<dbReference type="KEGG" id="pani:DCO16_05195"/>
<dbReference type="Pfam" id="PF01551">
    <property type="entry name" value="Peptidase_M23"/>
    <property type="match status" value="1"/>
</dbReference>
<accession>A0A6M9PK52</accession>
<keyword evidence="1" id="KW-1133">Transmembrane helix</keyword>
<evidence type="ECO:0000313" key="4">
    <source>
        <dbReference type="Proteomes" id="UP000500806"/>
    </source>
</evidence>
<dbReference type="RefSeq" id="WP_173942668.1">
    <property type="nucleotide sequence ID" value="NZ_CBCSCD010000001.1"/>
</dbReference>
<dbReference type="EMBL" id="CP028941">
    <property type="protein sequence ID" value="QKM62514.1"/>
    <property type="molecule type" value="Genomic_DNA"/>
</dbReference>
<dbReference type="InterPro" id="IPR016047">
    <property type="entry name" value="M23ase_b-sheet_dom"/>
</dbReference>
<dbReference type="GO" id="GO:0004222">
    <property type="term" value="F:metalloendopeptidase activity"/>
    <property type="evidence" value="ECO:0007669"/>
    <property type="project" value="TreeGrafter"/>
</dbReference>
<dbReference type="Proteomes" id="UP000500806">
    <property type="component" value="Chromosome"/>
</dbReference>
<dbReference type="PANTHER" id="PTHR21666:SF270">
    <property type="entry name" value="MUREIN HYDROLASE ACTIVATOR ENVC"/>
    <property type="match status" value="1"/>
</dbReference>
<evidence type="ECO:0000259" key="2">
    <source>
        <dbReference type="Pfam" id="PF01551"/>
    </source>
</evidence>
<dbReference type="InterPro" id="IPR050570">
    <property type="entry name" value="Cell_wall_metabolism_enzyme"/>
</dbReference>
<keyword evidence="1" id="KW-0812">Transmembrane</keyword>
<evidence type="ECO:0000256" key="1">
    <source>
        <dbReference type="SAM" id="Phobius"/>
    </source>
</evidence>
<dbReference type="AlphaFoldDB" id="A0A6M9PK52"/>
<keyword evidence="1" id="KW-0472">Membrane</keyword>
<dbReference type="InterPro" id="IPR011055">
    <property type="entry name" value="Dup_hybrid_motif"/>
</dbReference>
<dbReference type="SUPFAM" id="SSF51261">
    <property type="entry name" value="Duplicated hybrid motif"/>
    <property type="match status" value="1"/>
</dbReference>
<proteinExistence type="predicted"/>